<evidence type="ECO:0000313" key="2">
    <source>
        <dbReference type="Proteomes" id="UP000662904"/>
    </source>
</evidence>
<dbReference type="AlphaFoldDB" id="A0A8A0RK82"/>
<name>A0A8A0RK82_9FIRM</name>
<gene>
    <name evidence="1" type="ORF">H0A61_00224</name>
</gene>
<accession>A0A8A0RK82</accession>
<dbReference type="EMBL" id="CP059066">
    <property type="protein sequence ID" value="QSQ07907.1"/>
    <property type="molecule type" value="Genomic_DNA"/>
</dbReference>
<sequence length="42" mass="5208">MPVRSLNSSVLKWPDDKKEFSMLNFFRFAKMKFREEGLRERR</sequence>
<protein>
    <submittedName>
        <fullName evidence="1">Uncharacterized protein</fullName>
    </submittedName>
</protein>
<dbReference type="Proteomes" id="UP000662904">
    <property type="component" value="Chromosome"/>
</dbReference>
<reference evidence="1" key="1">
    <citation type="submission" date="2020-07" db="EMBL/GenBank/DDBJ databases">
        <title>Koleobacter methoxysyntrophicus gen. nov., sp. nov., a novel anaerobic bacterium isolated from deep subsurface oil field and proposal of Koleobacterales ord. nov. in the phylum Firmicutes.</title>
        <authorList>
            <person name="Sakamoto S."/>
            <person name="Tamaki H."/>
        </authorList>
    </citation>
    <scope>NUCLEOTIDE SEQUENCE</scope>
    <source>
        <strain evidence="1">NRmbB1</strain>
    </source>
</reference>
<dbReference type="KEGG" id="kme:H0A61_00224"/>
<evidence type="ECO:0000313" key="1">
    <source>
        <dbReference type="EMBL" id="QSQ07907.1"/>
    </source>
</evidence>
<proteinExistence type="predicted"/>
<organism evidence="1 2">
    <name type="scientific">Koleobacter methoxysyntrophicus</name>
    <dbReference type="NCBI Taxonomy" id="2751313"/>
    <lineage>
        <taxon>Bacteria</taxon>
        <taxon>Bacillati</taxon>
        <taxon>Bacillota</taxon>
        <taxon>Clostridia</taxon>
        <taxon>Koleobacterales</taxon>
        <taxon>Koleobacteraceae</taxon>
        <taxon>Koleobacter</taxon>
    </lineage>
</organism>
<keyword evidence="2" id="KW-1185">Reference proteome</keyword>